<protein>
    <submittedName>
        <fullName evidence="3">Uncharacterized protein</fullName>
    </submittedName>
</protein>
<dbReference type="AlphaFoldDB" id="A0A812DDN4"/>
<keyword evidence="2" id="KW-1133">Transmembrane helix</keyword>
<evidence type="ECO:0000256" key="2">
    <source>
        <dbReference type="SAM" id="Phobius"/>
    </source>
</evidence>
<gene>
    <name evidence="3" type="ORF">SPHA_54243</name>
</gene>
<feature type="compositionally biased region" description="Polar residues" evidence="1">
    <location>
        <begin position="1"/>
        <end position="15"/>
    </location>
</feature>
<keyword evidence="2" id="KW-0812">Transmembrane</keyword>
<keyword evidence="2" id="KW-0472">Membrane</keyword>
<reference evidence="3" key="1">
    <citation type="submission" date="2021-01" db="EMBL/GenBank/DDBJ databases">
        <authorList>
            <person name="Li R."/>
            <person name="Bekaert M."/>
        </authorList>
    </citation>
    <scope>NUCLEOTIDE SEQUENCE</scope>
    <source>
        <strain evidence="3">Farmed</strain>
    </source>
</reference>
<dbReference type="EMBL" id="CAHIKZ030003513">
    <property type="protein sequence ID" value="CAE1301179.1"/>
    <property type="molecule type" value="Genomic_DNA"/>
</dbReference>
<dbReference type="Proteomes" id="UP000597762">
    <property type="component" value="Unassembled WGS sequence"/>
</dbReference>
<evidence type="ECO:0000313" key="4">
    <source>
        <dbReference type="Proteomes" id="UP000597762"/>
    </source>
</evidence>
<accession>A0A812DDN4</accession>
<evidence type="ECO:0000313" key="3">
    <source>
        <dbReference type="EMBL" id="CAE1301179.1"/>
    </source>
</evidence>
<evidence type="ECO:0000256" key="1">
    <source>
        <dbReference type="SAM" id="MobiDB-lite"/>
    </source>
</evidence>
<keyword evidence="4" id="KW-1185">Reference proteome</keyword>
<name>A0A812DDN4_ACAPH</name>
<organism evidence="3 4">
    <name type="scientific">Acanthosepion pharaonis</name>
    <name type="common">Pharaoh cuttlefish</name>
    <name type="synonym">Sepia pharaonis</name>
    <dbReference type="NCBI Taxonomy" id="158019"/>
    <lineage>
        <taxon>Eukaryota</taxon>
        <taxon>Metazoa</taxon>
        <taxon>Spiralia</taxon>
        <taxon>Lophotrochozoa</taxon>
        <taxon>Mollusca</taxon>
        <taxon>Cephalopoda</taxon>
        <taxon>Coleoidea</taxon>
        <taxon>Decapodiformes</taxon>
        <taxon>Sepiida</taxon>
        <taxon>Sepiina</taxon>
        <taxon>Sepiidae</taxon>
        <taxon>Acanthosepion</taxon>
    </lineage>
</organism>
<comment type="caution">
    <text evidence="3">The sequence shown here is derived from an EMBL/GenBank/DDBJ whole genome shotgun (WGS) entry which is preliminary data.</text>
</comment>
<sequence length="157" mass="17703">MAAKTGISQPNWEQTSPDEESCKPRSFISSLSFPTVISNTATHTCRGPEIIIHFSFYSFSISIPDNLFPLLFLLSTLSSSSFPPFPLPPFHPFLFLLSTLSSSSFPPFPLPPFHPFLFLLSTLSSSSFPPFPLPPFHPFLFSIYIYFLLPFLFNILM</sequence>
<feature type="region of interest" description="Disordered" evidence="1">
    <location>
        <begin position="1"/>
        <end position="23"/>
    </location>
</feature>
<feature type="transmembrane region" description="Helical" evidence="2">
    <location>
        <begin position="136"/>
        <end position="156"/>
    </location>
</feature>
<proteinExistence type="predicted"/>